<feature type="transmembrane region" description="Helical" evidence="1">
    <location>
        <begin position="188"/>
        <end position="208"/>
    </location>
</feature>
<keyword evidence="3" id="KW-1185">Reference proteome</keyword>
<feature type="transmembrane region" description="Helical" evidence="1">
    <location>
        <begin position="71"/>
        <end position="95"/>
    </location>
</feature>
<keyword evidence="1" id="KW-0472">Membrane</keyword>
<dbReference type="PANTHER" id="PTHR43471:SF12">
    <property type="entry name" value="HYPOTHETICAL MEMBRANE PROTEIN, CONSERVED"/>
    <property type="match status" value="1"/>
</dbReference>
<dbReference type="GO" id="GO:0140359">
    <property type="term" value="F:ABC-type transporter activity"/>
    <property type="evidence" value="ECO:0007669"/>
    <property type="project" value="InterPro"/>
</dbReference>
<reference evidence="2 3" key="1">
    <citation type="submission" date="2014-08" db="EMBL/GenBank/DDBJ databases">
        <authorList>
            <person name="den Bakker H.C."/>
        </authorList>
    </citation>
    <scope>NUCLEOTIDE SEQUENCE [LARGE SCALE GENOMIC DNA]</scope>
    <source>
        <strain evidence="2 3">DSM 18334</strain>
    </source>
</reference>
<dbReference type="Pfam" id="PF12679">
    <property type="entry name" value="ABC2_membrane_2"/>
    <property type="match status" value="1"/>
</dbReference>
<keyword evidence="1" id="KW-1133">Transmembrane helix</keyword>
<evidence type="ECO:0000313" key="2">
    <source>
        <dbReference type="EMBL" id="KGE19366.1"/>
    </source>
</evidence>
<accession>A0A098MBF7</accession>
<feature type="transmembrane region" description="Helical" evidence="1">
    <location>
        <begin position="156"/>
        <end position="181"/>
    </location>
</feature>
<feature type="transmembrane region" description="Helical" evidence="1">
    <location>
        <begin position="16"/>
        <end position="36"/>
    </location>
</feature>
<gene>
    <name evidence="2" type="ORF">PWYN_08460</name>
</gene>
<dbReference type="STRING" id="268407.PWYN_08460"/>
<protein>
    <submittedName>
        <fullName evidence="2">ABC transporter permease</fullName>
    </submittedName>
</protein>
<dbReference type="GO" id="GO:0005886">
    <property type="term" value="C:plasma membrane"/>
    <property type="evidence" value="ECO:0007669"/>
    <property type="project" value="UniProtKB-SubCell"/>
</dbReference>
<evidence type="ECO:0000313" key="3">
    <source>
        <dbReference type="Proteomes" id="UP000029734"/>
    </source>
</evidence>
<feature type="transmembrane region" description="Helical" evidence="1">
    <location>
        <begin position="116"/>
        <end position="136"/>
    </location>
</feature>
<proteinExistence type="predicted"/>
<evidence type="ECO:0000256" key="1">
    <source>
        <dbReference type="SAM" id="Phobius"/>
    </source>
</evidence>
<reference evidence="2 3" key="2">
    <citation type="submission" date="2014-10" db="EMBL/GenBank/DDBJ databases">
        <title>Comparative genomics of the Paenibacillus odorifer group.</title>
        <authorList>
            <person name="Tsai Y.-C."/>
            <person name="Martin N."/>
            <person name="Korlach J."/>
            <person name="Wiedmann M."/>
        </authorList>
    </citation>
    <scope>NUCLEOTIDE SEQUENCE [LARGE SCALE GENOMIC DNA]</scope>
    <source>
        <strain evidence="2 3">DSM 18334</strain>
    </source>
</reference>
<name>A0A098MBF7_9BACL</name>
<dbReference type="AlphaFoldDB" id="A0A098MBF7"/>
<dbReference type="PANTHER" id="PTHR43471">
    <property type="entry name" value="ABC TRANSPORTER PERMEASE"/>
    <property type="match status" value="1"/>
</dbReference>
<comment type="caution">
    <text evidence="2">The sequence shown here is derived from an EMBL/GenBank/DDBJ whole genome shotgun (WGS) entry which is preliminary data.</text>
</comment>
<feature type="transmembrane region" description="Helical" evidence="1">
    <location>
        <begin position="236"/>
        <end position="257"/>
    </location>
</feature>
<dbReference type="EMBL" id="JQCR01000002">
    <property type="protein sequence ID" value="KGE19366.1"/>
    <property type="molecule type" value="Genomic_DNA"/>
</dbReference>
<sequence>MNIFLHELKAYRKSTIIWLVSLTAIMVMFMSMFPSFSKDAEQMTTLLQGYPEALRKALSLDLENFFTILGFYSYALTFIVLTGAIQAMNIGVSIVSKEVREKTADFLLTKPVTRTAILTAKLLAAFVSLLITNIVYGAAALMMANQVKAEDFNIQAFLLLSLTLFIVQLIFLAVGIVISVMARKIKSVLTVSLATVFSFYFIGTLGGITDEQTIRYFTPFKYVDTAYILKNSGYEVSYLIVGAVLIAIAMGASYYVYSKKDIHSV</sequence>
<dbReference type="eggNOG" id="COG1277">
    <property type="taxonomic scope" value="Bacteria"/>
</dbReference>
<dbReference type="RefSeq" id="WP_036650265.1">
    <property type="nucleotide sequence ID" value="NZ_JQCR01000002.1"/>
</dbReference>
<organism evidence="2 3">
    <name type="scientific">Paenibacillus wynnii</name>
    <dbReference type="NCBI Taxonomy" id="268407"/>
    <lineage>
        <taxon>Bacteria</taxon>
        <taxon>Bacillati</taxon>
        <taxon>Bacillota</taxon>
        <taxon>Bacilli</taxon>
        <taxon>Bacillales</taxon>
        <taxon>Paenibacillaceae</taxon>
        <taxon>Paenibacillus</taxon>
    </lineage>
</organism>
<keyword evidence="1" id="KW-0812">Transmembrane</keyword>
<dbReference type="OrthoDB" id="9800309at2"/>
<dbReference type="Proteomes" id="UP000029734">
    <property type="component" value="Unassembled WGS sequence"/>
</dbReference>